<dbReference type="OrthoDB" id="6954916at2"/>
<dbReference type="AlphaFoldDB" id="A0A1G7RQI6"/>
<accession>A0A1G7RQI6</accession>
<dbReference type="STRING" id="640205.SAMN05216381_3235"/>
<dbReference type="RefSeq" id="WP_092369876.1">
    <property type="nucleotide sequence ID" value="NZ_FNBM01000007.1"/>
</dbReference>
<proteinExistence type="predicted"/>
<dbReference type="EMBL" id="FNBM01000007">
    <property type="protein sequence ID" value="SDG13038.1"/>
    <property type="molecule type" value="Genomic_DNA"/>
</dbReference>
<organism evidence="1 2">
    <name type="scientific">Phytopseudomonas seleniipraecipitans</name>
    <dbReference type="NCBI Taxonomy" id="640205"/>
    <lineage>
        <taxon>Bacteria</taxon>
        <taxon>Pseudomonadati</taxon>
        <taxon>Pseudomonadota</taxon>
        <taxon>Gammaproteobacteria</taxon>
        <taxon>Pseudomonadales</taxon>
        <taxon>Pseudomonadaceae</taxon>
        <taxon>Phytopseudomonas</taxon>
    </lineage>
</organism>
<sequence>MNREEERLIWACALDLFAVPVLQGFVLRSVEYIQRDMRDCDIPRLASPEGMSEVAGHLLEDIKQGRRALLHDFRSFNREHLRALKDIRIAIASEILRRVPDDELTPRLPEIKFRVDLGL</sequence>
<gene>
    <name evidence="1" type="ORF">SAMN05216381_3235</name>
</gene>
<reference evidence="1 2" key="1">
    <citation type="submission" date="2016-10" db="EMBL/GenBank/DDBJ databases">
        <authorList>
            <person name="de Groot N.N."/>
        </authorList>
    </citation>
    <scope>NUCLEOTIDE SEQUENCE [LARGE SCALE GENOMIC DNA]</scope>
    <source>
        <strain evidence="1 2">LMG 25475</strain>
    </source>
</reference>
<evidence type="ECO:0000313" key="1">
    <source>
        <dbReference type="EMBL" id="SDG13038.1"/>
    </source>
</evidence>
<dbReference type="Proteomes" id="UP000243378">
    <property type="component" value="Unassembled WGS sequence"/>
</dbReference>
<evidence type="ECO:0000313" key="2">
    <source>
        <dbReference type="Proteomes" id="UP000243378"/>
    </source>
</evidence>
<protein>
    <submittedName>
        <fullName evidence="1">Uncharacterized protein</fullName>
    </submittedName>
</protein>
<name>A0A1G7RQI6_9GAMM</name>